<keyword evidence="3" id="KW-1185">Reference proteome</keyword>
<reference evidence="2 3" key="1">
    <citation type="submission" date="2024-02" db="EMBL/GenBank/DDBJ databases">
        <title>A draft genome for the cacao thread blight pathogen Marasmius crinis-equi.</title>
        <authorList>
            <person name="Cohen S.P."/>
            <person name="Baruah I.K."/>
            <person name="Amoako-Attah I."/>
            <person name="Bukari Y."/>
            <person name="Meinhardt L.W."/>
            <person name="Bailey B.A."/>
        </authorList>
    </citation>
    <scope>NUCLEOTIDE SEQUENCE [LARGE SCALE GENOMIC DNA]</scope>
    <source>
        <strain evidence="2 3">GH-76</strain>
    </source>
</reference>
<gene>
    <name evidence="2" type="ORF">V5O48_018872</name>
</gene>
<feature type="compositionally biased region" description="Low complexity" evidence="1">
    <location>
        <begin position="172"/>
        <end position="186"/>
    </location>
</feature>
<name>A0ABR3EJX8_9AGAR</name>
<feature type="region of interest" description="Disordered" evidence="1">
    <location>
        <begin position="138"/>
        <end position="188"/>
    </location>
</feature>
<feature type="region of interest" description="Disordered" evidence="1">
    <location>
        <begin position="58"/>
        <end position="89"/>
    </location>
</feature>
<dbReference type="Proteomes" id="UP001465976">
    <property type="component" value="Unassembled WGS sequence"/>
</dbReference>
<dbReference type="EMBL" id="JBAHYK010003797">
    <property type="protein sequence ID" value="KAL0563202.1"/>
    <property type="molecule type" value="Genomic_DNA"/>
</dbReference>
<proteinExistence type="predicted"/>
<evidence type="ECO:0000256" key="1">
    <source>
        <dbReference type="SAM" id="MobiDB-lite"/>
    </source>
</evidence>
<feature type="compositionally biased region" description="Basic and acidic residues" evidence="1">
    <location>
        <begin position="159"/>
        <end position="168"/>
    </location>
</feature>
<comment type="caution">
    <text evidence="2">The sequence shown here is derived from an EMBL/GenBank/DDBJ whole genome shotgun (WGS) entry which is preliminary data.</text>
</comment>
<evidence type="ECO:0000313" key="2">
    <source>
        <dbReference type="EMBL" id="KAL0563202.1"/>
    </source>
</evidence>
<sequence length="308" mass="33191">MSSSVFPEALRLEVMDKQRFDPSQKQRTPSPPPAETDTIPSARAEEVYLSSYDSQRFDISKKERAASPGADEASSTPAVDTTHAGAVSEQSRKIVELCAALDPSDTHSFPSNQKLFTYEDDSSSENISGASSVLYSGSGDIGHFSQQTTAPTTPAASDNGHDSAKGDIDSESVVQDLPPSSLSVSDDNTEIRITDHIVRYGGTTTRTIVRPIPTSPCGSCVSLPGTAKRSGPFSRPTSPVPVLSSLNCFAADAFEVEVDRVCQEREKSLTSEGELKVFVREEINRAREARFKAPLEELTNDQLPVTQC</sequence>
<evidence type="ECO:0000313" key="3">
    <source>
        <dbReference type="Proteomes" id="UP001465976"/>
    </source>
</evidence>
<accession>A0ABR3EJX8</accession>
<organism evidence="2 3">
    <name type="scientific">Marasmius crinis-equi</name>
    <dbReference type="NCBI Taxonomy" id="585013"/>
    <lineage>
        <taxon>Eukaryota</taxon>
        <taxon>Fungi</taxon>
        <taxon>Dikarya</taxon>
        <taxon>Basidiomycota</taxon>
        <taxon>Agaricomycotina</taxon>
        <taxon>Agaricomycetes</taxon>
        <taxon>Agaricomycetidae</taxon>
        <taxon>Agaricales</taxon>
        <taxon>Marasmiineae</taxon>
        <taxon>Marasmiaceae</taxon>
        <taxon>Marasmius</taxon>
    </lineage>
</organism>
<feature type="compositionally biased region" description="Basic and acidic residues" evidence="1">
    <location>
        <begin position="10"/>
        <end position="24"/>
    </location>
</feature>
<protein>
    <submittedName>
        <fullName evidence="2">Uncharacterized protein</fullName>
    </submittedName>
</protein>
<feature type="region of interest" description="Disordered" evidence="1">
    <location>
        <begin position="1"/>
        <end position="43"/>
    </location>
</feature>